<dbReference type="Proteomes" id="UP000257109">
    <property type="component" value="Unassembled WGS sequence"/>
</dbReference>
<dbReference type="OrthoDB" id="1426925at2759"/>
<sequence length="215" mass="24329">MNPSVSLCHGSRIFFVKTHNLNLEVAFHFIIVALKLGSFFDSLSKLPPKDIDDLRTRASSYIQMEYMVDPWLPASTKIIDTLAERTRRRAGVRGQPESRSIRSSPSSTLVRPHCSRKRSKYYRYHRNYGHTTEGKPNIKRQDGEVDLGLSPSEVENKILTTRGWSDHQEENEHREGSELYGRTGCQDGTRRPSTIGPQGSKESSTPSLEGLLEAL</sequence>
<keyword evidence="3" id="KW-1185">Reference proteome</keyword>
<proteinExistence type="predicted"/>
<organism evidence="2 3">
    <name type="scientific">Mucuna pruriens</name>
    <name type="common">Velvet bean</name>
    <name type="synonym">Dolichos pruriens</name>
    <dbReference type="NCBI Taxonomy" id="157652"/>
    <lineage>
        <taxon>Eukaryota</taxon>
        <taxon>Viridiplantae</taxon>
        <taxon>Streptophyta</taxon>
        <taxon>Embryophyta</taxon>
        <taxon>Tracheophyta</taxon>
        <taxon>Spermatophyta</taxon>
        <taxon>Magnoliopsida</taxon>
        <taxon>eudicotyledons</taxon>
        <taxon>Gunneridae</taxon>
        <taxon>Pentapetalae</taxon>
        <taxon>rosids</taxon>
        <taxon>fabids</taxon>
        <taxon>Fabales</taxon>
        <taxon>Fabaceae</taxon>
        <taxon>Papilionoideae</taxon>
        <taxon>50 kb inversion clade</taxon>
        <taxon>NPAAA clade</taxon>
        <taxon>indigoferoid/millettioid clade</taxon>
        <taxon>Phaseoleae</taxon>
        <taxon>Mucuna</taxon>
    </lineage>
</organism>
<protein>
    <submittedName>
        <fullName evidence="2">Uncharacterized protein</fullName>
    </submittedName>
</protein>
<gene>
    <name evidence="2" type="ORF">CR513_17515</name>
</gene>
<dbReference type="EMBL" id="QJKJ01003229">
    <property type="protein sequence ID" value="RDX99440.1"/>
    <property type="molecule type" value="Genomic_DNA"/>
</dbReference>
<feature type="region of interest" description="Disordered" evidence="1">
    <location>
        <begin position="160"/>
        <end position="215"/>
    </location>
</feature>
<name>A0A371H9F6_MUCPR</name>
<feature type="compositionally biased region" description="Polar residues" evidence="1">
    <location>
        <begin position="191"/>
        <end position="207"/>
    </location>
</feature>
<reference evidence="2" key="1">
    <citation type="submission" date="2018-05" db="EMBL/GenBank/DDBJ databases">
        <title>Draft genome of Mucuna pruriens seed.</title>
        <authorList>
            <person name="Nnadi N.E."/>
            <person name="Vos R."/>
            <person name="Hasami M.H."/>
            <person name="Devisetty U.K."/>
            <person name="Aguiy J.C."/>
        </authorList>
    </citation>
    <scope>NUCLEOTIDE SEQUENCE [LARGE SCALE GENOMIC DNA]</scope>
    <source>
        <strain evidence="2">JCA_2017</strain>
    </source>
</reference>
<evidence type="ECO:0000256" key="1">
    <source>
        <dbReference type="SAM" id="MobiDB-lite"/>
    </source>
</evidence>
<accession>A0A371H9F6</accession>
<evidence type="ECO:0000313" key="2">
    <source>
        <dbReference type="EMBL" id="RDX99440.1"/>
    </source>
</evidence>
<comment type="caution">
    <text evidence="2">The sequence shown here is derived from an EMBL/GenBank/DDBJ whole genome shotgun (WGS) entry which is preliminary data.</text>
</comment>
<feature type="compositionally biased region" description="Basic and acidic residues" evidence="1">
    <location>
        <begin position="164"/>
        <end position="177"/>
    </location>
</feature>
<evidence type="ECO:0000313" key="3">
    <source>
        <dbReference type="Proteomes" id="UP000257109"/>
    </source>
</evidence>
<feature type="non-terminal residue" evidence="2">
    <location>
        <position position="1"/>
    </location>
</feature>
<dbReference type="AlphaFoldDB" id="A0A371H9F6"/>
<feature type="region of interest" description="Disordered" evidence="1">
    <location>
        <begin position="87"/>
        <end position="116"/>
    </location>
</feature>